<dbReference type="OrthoDB" id="4504681at2759"/>
<name>A0A8T8X2G6_ASPJA</name>
<feature type="compositionally biased region" description="Polar residues" evidence="1">
    <location>
        <begin position="22"/>
        <end position="34"/>
    </location>
</feature>
<feature type="compositionally biased region" description="Low complexity" evidence="1">
    <location>
        <begin position="691"/>
        <end position="710"/>
    </location>
</feature>
<feature type="compositionally biased region" description="Basic and acidic residues" evidence="1">
    <location>
        <begin position="36"/>
        <end position="52"/>
    </location>
</feature>
<dbReference type="RefSeq" id="XP_025528170.1">
    <property type="nucleotide sequence ID" value="XM_025674426.1"/>
</dbReference>
<evidence type="ECO:0000313" key="2">
    <source>
        <dbReference type="EMBL" id="RAH82276.1"/>
    </source>
</evidence>
<keyword evidence="3" id="KW-1185">Reference proteome</keyword>
<dbReference type="GeneID" id="37178118"/>
<feature type="region of interest" description="Disordered" evidence="1">
    <location>
        <begin position="1"/>
        <end position="75"/>
    </location>
</feature>
<feature type="region of interest" description="Disordered" evidence="1">
    <location>
        <begin position="244"/>
        <end position="275"/>
    </location>
</feature>
<feature type="region of interest" description="Disordered" evidence="1">
    <location>
        <begin position="581"/>
        <end position="606"/>
    </location>
</feature>
<evidence type="ECO:0000256" key="1">
    <source>
        <dbReference type="SAM" id="MobiDB-lite"/>
    </source>
</evidence>
<feature type="compositionally biased region" description="Basic and acidic residues" evidence="1">
    <location>
        <begin position="681"/>
        <end position="690"/>
    </location>
</feature>
<dbReference type="Proteomes" id="UP000249497">
    <property type="component" value="Unassembled WGS sequence"/>
</dbReference>
<organism evidence="2 3">
    <name type="scientific">Aspergillus japonicus CBS 114.51</name>
    <dbReference type="NCBI Taxonomy" id="1448312"/>
    <lineage>
        <taxon>Eukaryota</taxon>
        <taxon>Fungi</taxon>
        <taxon>Dikarya</taxon>
        <taxon>Ascomycota</taxon>
        <taxon>Pezizomycotina</taxon>
        <taxon>Eurotiomycetes</taxon>
        <taxon>Eurotiomycetidae</taxon>
        <taxon>Eurotiales</taxon>
        <taxon>Aspergillaceae</taxon>
        <taxon>Aspergillus</taxon>
        <taxon>Aspergillus subgen. Circumdati</taxon>
    </lineage>
</organism>
<dbReference type="EMBL" id="KZ824790">
    <property type="protein sequence ID" value="RAH82276.1"/>
    <property type="molecule type" value="Genomic_DNA"/>
</dbReference>
<proteinExistence type="predicted"/>
<protein>
    <submittedName>
        <fullName evidence="2">Uncharacterized protein</fullName>
    </submittedName>
</protein>
<reference evidence="2 3" key="1">
    <citation type="submission" date="2018-02" db="EMBL/GenBank/DDBJ databases">
        <title>The genomes of Aspergillus section Nigri reveals drivers in fungal speciation.</title>
        <authorList>
            <consortium name="DOE Joint Genome Institute"/>
            <person name="Vesth T.C."/>
            <person name="Nybo J."/>
            <person name="Theobald S."/>
            <person name="Brandl J."/>
            <person name="Frisvad J.C."/>
            <person name="Nielsen K.F."/>
            <person name="Lyhne E.K."/>
            <person name="Kogle M.E."/>
            <person name="Kuo A."/>
            <person name="Riley R."/>
            <person name="Clum A."/>
            <person name="Nolan M."/>
            <person name="Lipzen A."/>
            <person name="Salamov A."/>
            <person name="Henrissat B."/>
            <person name="Wiebenga A."/>
            <person name="De vries R.P."/>
            <person name="Grigoriev I.V."/>
            <person name="Mortensen U.H."/>
            <person name="Andersen M.R."/>
            <person name="Baker S.E."/>
        </authorList>
    </citation>
    <scope>NUCLEOTIDE SEQUENCE [LARGE SCALE GENOMIC DNA]</scope>
    <source>
        <strain evidence="2 3">CBS 114.51</strain>
    </source>
</reference>
<accession>A0A8T8X2G6</accession>
<feature type="compositionally biased region" description="Polar residues" evidence="1">
    <location>
        <begin position="1"/>
        <end position="11"/>
    </location>
</feature>
<dbReference type="AlphaFoldDB" id="A0A8T8X2G6"/>
<sequence>MDTSWTTTNHSVKMITPPYNAKRSSSPNAKVRTSTQRREAEDLDDGKQRNLENKNASSPPRRHYDKKRKTERNSTDALEAALNLPSFACAASLLDPMKFSHARAAGATGRQQMDVDRVMAYGVDEPSGHFPSTLSDSSPSNGIAGLAAGEVADAAGCAVPPPAPHPSSHTYRTYIPVLSSEYPLNYLLSTDLEPCAAAENQAHHHNHYHHSFSRTGFPIYEDPDDIEIQFQEIRVNIFAPWDEDKENIDEGSWNGEPVEEEEEGGGGEQHHEDSSNAVTIYSNRSTRNGNTHIFESHDLTLNTNLETDTDMNMDMDLDLDLDSITMFPAPENSLSSTPTTQHSMDTNAFNWDVNAHLTTILTTTTGDTNPPSAALFDEPDATVGPWTHVPDLVAPFSVVTSQELLIDDGTNHATLAPVEDIIINPPPEFDFAEHDQVTPDASGLWLPWSTQSLTASEMAALALSVARQREEQMQGDQMLPQITVQTDMAAAGGKRVRRERDASTTTAQRQITARLERYRAPNSDSDTIHFLHCVFKYLPAEGQLQLARDVARCSHDHEVSQLAQYIDRALLRPMLATGDRRTTPAIRPATPPSPCPYPGVEDDDDDSSTTIILENVLLAPDASTTDMADEQQLLLRRTCLQRDHHRCLISGLWDFGYQDKPVNELYGSVETTPILPLGPPRAREGGDGSRRTTTTTTTTTNATTTRRSSSVSAGISRRCGMGMVSITSIPRGTPRAENVLMLMDLALAQMEFRSLFALILDEMEEATPPDPGSVSDQDVPEAQRERYCASMCPNP</sequence>
<gene>
    <name evidence="2" type="ORF">BO86DRAFT_409590</name>
</gene>
<evidence type="ECO:0000313" key="3">
    <source>
        <dbReference type="Proteomes" id="UP000249497"/>
    </source>
</evidence>
<feature type="compositionally biased region" description="Basic residues" evidence="1">
    <location>
        <begin position="60"/>
        <end position="70"/>
    </location>
</feature>
<feature type="region of interest" description="Disordered" evidence="1">
    <location>
        <begin position="671"/>
        <end position="713"/>
    </location>
</feature>